<evidence type="ECO:0000313" key="6">
    <source>
        <dbReference type="EMBL" id="CAG9803000.1"/>
    </source>
</evidence>
<dbReference type="EMBL" id="OU895878">
    <property type="protein sequence ID" value="CAG9803000.1"/>
    <property type="molecule type" value="Genomic_DNA"/>
</dbReference>
<dbReference type="OrthoDB" id="75502at2759"/>
<keyword evidence="7" id="KW-1185">Reference proteome</keyword>
<dbReference type="PROSITE" id="PS50106">
    <property type="entry name" value="PDZ"/>
    <property type="match status" value="7"/>
</dbReference>
<evidence type="ECO:0000256" key="4">
    <source>
        <dbReference type="SAM" id="MobiDB-lite"/>
    </source>
</evidence>
<evidence type="ECO:0000256" key="2">
    <source>
        <dbReference type="ARBA" id="ARBA00022490"/>
    </source>
</evidence>
<sequence>MKLWKSKKSATTSCVSAVSGKLNLSGNKNYKDEDKIETISAASTATPTNQMANGLHQGRALSPAQSEDSGLAADRGTTYATISIPRQNAQSMGIIFADRPDVSYPPMIETINLLEPNADFLAPGDRIHQIDGISTIGLTNEQVMNILLCNREENAVIEIEYSLPDYLSQNSLCVTTKLAQVIVERENGCLGLTLRGGSDMPIIVTNVRAYGPAYKTSRIKPGDRVLRVDNVSLVHKSLTEAQQILKCGHNNPFCNLTIEYEVSVMQSVEFSLGPLLIEIERSMNEQMGLVLCNYMPLSSDFNRIDSLQPAGIFISNIIPASIADRCGALSVGDQVLSVDDTIIENTGFVPDDVLQLIDSNCTKGFTQLQILPAHAILRRKGLQCTSPKFSGFNTMDPRRTPKMNQNKKFFRKSSLPLDNNASIMARTERIQVVLDCTHGSGLCLSMTPQSGSGFVVTKILPDSVAERSGCIQKGDRIISVNKLYNLDIQLIRQILRDVPMTYQSQQTQNAHWVEVEVEFDMIVDESTRGIFNIKLMKTSRNVGLGITVNGSSHGAFVVTDIKAGSPSHRACIKVGDILLAIDSHPIQHFNVDVLLKENKNDCITLTIKRNAVPDFLYDNQNRQNANVTYANYDVLTNTFNGISLNNGANNSSSNNNNNLRSNEMLTKPNSSPYFNEEPHYSVVPAPRFWNTMKPNKAEQHSEDVMGNSISATDLVNYNNVDYAAAQKMMSLSIGPTSSHGTQTEENEDSVFQPIPNNSLMTSSFITQQPHVFNVKLQPNGATALGITLSGNEDGQKPIIISGLAENGVASNTGQIQIGDTLLAINNENVVGMPLSCATKLLQVQDDIIELRLSRSNISNNQMTNSILSINEKMPQPQALYAEVQRRPLNLMKADAISNSSSRSGSNNSDGQLKTIHVTLYKDQVYDDYGFSVSDGLYERGVYINRIRSGGPADHVNVMPYDRIIQVNGTKTVDFDCCLTVPLIAASGDKINLIVQRGIL</sequence>
<proteinExistence type="predicted"/>
<name>A0A9N9RQM0_9DIPT</name>
<dbReference type="CDD" id="cd06685">
    <property type="entry name" value="PDZ7_GRIP1-2-like"/>
    <property type="match status" value="1"/>
</dbReference>
<feature type="domain" description="PDZ" evidence="5">
    <location>
        <begin position="916"/>
        <end position="998"/>
    </location>
</feature>
<keyword evidence="2" id="KW-0963">Cytoplasm</keyword>
<organism evidence="6 7">
    <name type="scientific">Chironomus riparius</name>
    <dbReference type="NCBI Taxonomy" id="315576"/>
    <lineage>
        <taxon>Eukaryota</taxon>
        <taxon>Metazoa</taxon>
        <taxon>Ecdysozoa</taxon>
        <taxon>Arthropoda</taxon>
        <taxon>Hexapoda</taxon>
        <taxon>Insecta</taxon>
        <taxon>Pterygota</taxon>
        <taxon>Neoptera</taxon>
        <taxon>Endopterygota</taxon>
        <taxon>Diptera</taxon>
        <taxon>Nematocera</taxon>
        <taxon>Chironomoidea</taxon>
        <taxon>Chironomidae</taxon>
        <taxon>Chironominae</taxon>
        <taxon>Chironomus</taxon>
    </lineage>
</organism>
<feature type="domain" description="PDZ" evidence="5">
    <location>
        <begin position="431"/>
        <end position="497"/>
    </location>
</feature>
<accession>A0A9N9RQM0</accession>
<gene>
    <name evidence="6" type="ORF">CHIRRI_LOCUS5902</name>
</gene>
<dbReference type="Proteomes" id="UP001153620">
    <property type="component" value="Chromosome 2"/>
</dbReference>
<dbReference type="SMART" id="SM00228">
    <property type="entry name" value="PDZ"/>
    <property type="match status" value="7"/>
</dbReference>
<evidence type="ECO:0000256" key="1">
    <source>
        <dbReference type="ARBA" id="ARBA00004496"/>
    </source>
</evidence>
<reference evidence="6" key="2">
    <citation type="submission" date="2022-10" db="EMBL/GenBank/DDBJ databases">
        <authorList>
            <consortium name="ENA_rothamsted_submissions"/>
            <consortium name="culmorum"/>
            <person name="King R."/>
        </authorList>
    </citation>
    <scope>NUCLEOTIDE SEQUENCE</scope>
</reference>
<feature type="domain" description="PDZ" evidence="5">
    <location>
        <begin position="773"/>
        <end position="856"/>
    </location>
</feature>
<comment type="subcellular location">
    <subcellularLocation>
        <location evidence="1">Cytoplasm</location>
    </subcellularLocation>
</comment>
<dbReference type="SUPFAM" id="SSF50156">
    <property type="entry name" value="PDZ domain-like"/>
    <property type="match status" value="7"/>
</dbReference>
<feature type="domain" description="PDZ" evidence="5">
    <location>
        <begin position="276"/>
        <end position="345"/>
    </location>
</feature>
<evidence type="ECO:0000259" key="5">
    <source>
        <dbReference type="PROSITE" id="PS50106"/>
    </source>
</evidence>
<feature type="compositionally biased region" description="Low complexity" evidence="4">
    <location>
        <begin position="646"/>
        <end position="662"/>
    </location>
</feature>
<feature type="region of interest" description="Disordered" evidence="4">
    <location>
        <begin position="646"/>
        <end position="672"/>
    </location>
</feature>
<protein>
    <recommendedName>
        <fullName evidence="5">PDZ domain-containing protein</fullName>
    </recommendedName>
</protein>
<keyword evidence="3" id="KW-0677">Repeat</keyword>
<feature type="domain" description="PDZ" evidence="5">
    <location>
        <begin position="532"/>
        <end position="610"/>
    </location>
</feature>
<dbReference type="Gene3D" id="2.30.42.10">
    <property type="match status" value="7"/>
</dbReference>
<evidence type="ECO:0000256" key="3">
    <source>
        <dbReference type="ARBA" id="ARBA00022737"/>
    </source>
</evidence>
<dbReference type="InterPro" id="IPR043545">
    <property type="entry name" value="GRIP1/2"/>
</dbReference>
<dbReference type="InterPro" id="IPR001478">
    <property type="entry name" value="PDZ"/>
</dbReference>
<dbReference type="InterPro" id="IPR036034">
    <property type="entry name" value="PDZ_sf"/>
</dbReference>
<feature type="domain" description="PDZ" evidence="5">
    <location>
        <begin position="180"/>
        <end position="246"/>
    </location>
</feature>
<feature type="compositionally biased region" description="Polar residues" evidence="4">
    <location>
        <begin position="663"/>
        <end position="672"/>
    </location>
</feature>
<reference evidence="6" key="1">
    <citation type="submission" date="2022-01" db="EMBL/GenBank/DDBJ databases">
        <authorList>
            <person name="King R."/>
        </authorList>
    </citation>
    <scope>NUCLEOTIDE SEQUENCE</scope>
</reference>
<dbReference type="PANTHER" id="PTHR46227">
    <property type="entry name" value="GLUTAMATE RECEPTOR-INTERACTING PROTEIN GRIP"/>
    <property type="match status" value="1"/>
</dbReference>
<dbReference type="AlphaFoldDB" id="A0A9N9RQM0"/>
<evidence type="ECO:0000313" key="7">
    <source>
        <dbReference type="Proteomes" id="UP001153620"/>
    </source>
</evidence>
<feature type="domain" description="PDZ" evidence="5">
    <location>
        <begin position="81"/>
        <end position="147"/>
    </location>
</feature>
<dbReference type="Pfam" id="PF00595">
    <property type="entry name" value="PDZ"/>
    <property type="match status" value="6"/>
</dbReference>
<dbReference type="GO" id="GO:0005737">
    <property type="term" value="C:cytoplasm"/>
    <property type="evidence" value="ECO:0007669"/>
    <property type="project" value="UniProtKB-SubCell"/>
</dbReference>
<dbReference type="GO" id="GO:0098887">
    <property type="term" value="P:neurotransmitter receptor transport, endosome to postsynaptic membrane"/>
    <property type="evidence" value="ECO:0007669"/>
    <property type="project" value="TreeGrafter"/>
</dbReference>
<dbReference type="PANTHER" id="PTHR46227:SF2">
    <property type="entry name" value="FI03335P"/>
    <property type="match status" value="1"/>
</dbReference>
<dbReference type="CDD" id="cd00136">
    <property type="entry name" value="PDZ_canonical"/>
    <property type="match status" value="1"/>
</dbReference>